<dbReference type="Proteomes" id="UP000004816">
    <property type="component" value="Unassembled WGS sequence"/>
</dbReference>
<dbReference type="EMBL" id="ACZI02000001">
    <property type="protein sequence ID" value="EFV12314.1"/>
    <property type="molecule type" value="Genomic_DNA"/>
</dbReference>
<dbReference type="OrthoDB" id="8635520at2"/>
<evidence type="ECO:0000313" key="3">
    <source>
        <dbReference type="Proteomes" id="UP000004816"/>
    </source>
</evidence>
<dbReference type="InterPro" id="IPR000835">
    <property type="entry name" value="HTH_MarR-typ"/>
</dbReference>
<reference evidence="2 3" key="1">
    <citation type="journal article" date="2011" name="Stand. Genomic Sci.">
        <title>High quality draft genome sequence of Segniliparus rugosus CDC 945(T)= (ATCC BAA-974(T)).</title>
        <authorList>
            <person name="Earl A.M."/>
            <person name="Desjardins C.A."/>
            <person name="Fitzgerald M.G."/>
            <person name="Arachchi H.M."/>
            <person name="Zeng Q."/>
            <person name="Mehta T."/>
            <person name="Griggs A."/>
            <person name="Birren B.W."/>
            <person name="Toney N.C."/>
            <person name="Carr J."/>
            <person name="Posey J."/>
            <person name="Butler W.R."/>
        </authorList>
    </citation>
    <scope>NUCLEOTIDE SEQUENCE [LARGE SCALE GENOMIC DNA]</scope>
    <source>
        <strain evidence="3">ATCC BAA-974 / DSM 45345 / CCUG 50838 / CIP 108380 / JCM 13579 / CDC 945</strain>
    </source>
</reference>
<dbReference type="InterPro" id="IPR036388">
    <property type="entry name" value="WH-like_DNA-bd_sf"/>
</dbReference>
<organism evidence="2 3">
    <name type="scientific">Segniliparus rugosus (strain ATCC BAA-974 / DSM 45345 / CCUG 50838 / CIP 108380 / JCM 13579 / CDC 945)</name>
    <dbReference type="NCBI Taxonomy" id="679197"/>
    <lineage>
        <taxon>Bacteria</taxon>
        <taxon>Bacillati</taxon>
        <taxon>Actinomycetota</taxon>
        <taxon>Actinomycetes</taxon>
        <taxon>Mycobacteriales</taxon>
        <taxon>Segniliparaceae</taxon>
        <taxon>Segniliparus</taxon>
    </lineage>
</organism>
<dbReference type="SUPFAM" id="SSF46785">
    <property type="entry name" value="Winged helix' DNA-binding domain"/>
    <property type="match status" value="1"/>
</dbReference>
<gene>
    <name evidence="2" type="ORF">HMPREF9336_02821</name>
</gene>
<dbReference type="GO" id="GO:0006950">
    <property type="term" value="P:response to stress"/>
    <property type="evidence" value="ECO:0007669"/>
    <property type="project" value="TreeGrafter"/>
</dbReference>
<dbReference type="SMART" id="SM00347">
    <property type="entry name" value="HTH_MARR"/>
    <property type="match status" value="1"/>
</dbReference>
<dbReference type="InterPro" id="IPR036390">
    <property type="entry name" value="WH_DNA-bd_sf"/>
</dbReference>
<sequence>MVPSDEQPPRWLSPAELEDWLAVVALTMRLPTALDSQLTRDSGLSHLEYSVLAMLSEDKGHARRLSELAMLTNSSLSRLSHLISRVEERGLVRREADPDDGRYTKAILTDEGYELLKSSAPGHVERVRTAVLDAVTPEEFRQFGRTAARIVKRLEDLG</sequence>
<dbReference type="GO" id="GO:0003700">
    <property type="term" value="F:DNA-binding transcription factor activity"/>
    <property type="evidence" value="ECO:0007669"/>
    <property type="project" value="InterPro"/>
</dbReference>
<dbReference type="Pfam" id="PF12802">
    <property type="entry name" value="MarR_2"/>
    <property type="match status" value="1"/>
</dbReference>
<dbReference type="RefSeq" id="WP_007471436.1">
    <property type="nucleotide sequence ID" value="NZ_KI391953.1"/>
</dbReference>
<dbReference type="Gene3D" id="1.10.10.10">
    <property type="entry name" value="Winged helix-like DNA-binding domain superfamily/Winged helix DNA-binding domain"/>
    <property type="match status" value="1"/>
</dbReference>
<dbReference type="eggNOG" id="COG1846">
    <property type="taxonomic scope" value="Bacteria"/>
</dbReference>
<proteinExistence type="predicted"/>
<dbReference type="PANTHER" id="PTHR33164">
    <property type="entry name" value="TRANSCRIPTIONAL REGULATOR, MARR FAMILY"/>
    <property type="match status" value="1"/>
</dbReference>
<dbReference type="AlphaFoldDB" id="E5XTJ9"/>
<comment type="caution">
    <text evidence="2">The sequence shown here is derived from an EMBL/GenBank/DDBJ whole genome shotgun (WGS) entry which is preliminary data.</text>
</comment>
<keyword evidence="3" id="KW-1185">Reference proteome</keyword>
<accession>E5XTJ9</accession>
<dbReference type="InterPro" id="IPR039422">
    <property type="entry name" value="MarR/SlyA-like"/>
</dbReference>
<dbReference type="STRING" id="679197.HMPREF9336_02821"/>
<dbReference type="HOGENOM" id="CLU_083287_2_2_11"/>
<name>E5XTJ9_SEGRC</name>
<protein>
    <recommendedName>
        <fullName evidence="1">HTH marR-type domain-containing protein</fullName>
    </recommendedName>
</protein>
<dbReference type="PROSITE" id="PS50995">
    <property type="entry name" value="HTH_MARR_2"/>
    <property type="match status" value="1"/>
</dbReference>
<evidence type="ECO:0000313" key="2">
    <source>
        <dbReference type="EMBL" id="EFV12314.1"/>
    </source>
</evidence>
<evidence type="ECO:0000259" key="1">
    <source>
        <dbReference type="PROSITE" id="PS50995"/>
    </source>
</evidence>
<dbReference type="PANTHER" id="PTHR33164:SF99">
    <property type="entry name" value="MARR FAMILY REGULATORY PROTEIN"/>
    <property type="match status" value="1"/>
</dbReference>
<feature type="domain" description="HTH marR-type" evidence="1">
    <location>
        <begin position="14"/>
        <end position="152"/>
    </location>
</feature>